<name>A0ABX5YVQ2_9PLAN</name>
<keyword evidence="2" id="KW-1185">Reference proteome</keyword>
<accession>A0ABX5YVQ2</accession>
<reference evidence="1 2" key="1">
    <citation type="submission" date="2019-08" db="EMBL/GenBank/DDBJ databases">
        <title>Deep-cultivation of Planctomycetes and their phenomic and genomic characterization uncovers novel biology.</title>
        <authorList>
            <person name="Wiegand S."/>
            <person name="Jogler M."/>
            <person name="Boedeker C."/>
            <person name="Pinto D."/>
            <person name="Vollmers J."/>
            <person name="Rivas-Marin E."/>
            <person name="Kohn T."/>
            <person name="Peeters S.H."/>
            <person name="Heuer A."/>
            <person name="Rast P."/>
            <person name="Oberbeckmann S."/>
            <person name="Bunk B."/>
            <person name="Jeske O."/>
            <person name="Meyerdierks A."/>
            <person name="Storesund J.E."/>
            <person name="Kallscheuer N."/>
            <person name="Luecker S."/>
            <person name="Lage O.M."/>
            <person name="Pohl T."/>
            <person name="Merkel B.J."/>
            <person name="Hornburger P."/>
            <person name="Mueller R.-W."/>
            <person name="Bruemmer F."/>
            <person name="Labrenz M."/>
            <person name="Spormann A.M."/>
            <person name="Op den Camp H."/>
            <person name="Overmann J."/>
            <person name="Amann R."/>
            <person name="Jetten M.S.M."/>
            <person name="Mascher T."/>
            <person name="Medema M.H."/>
            <person name="Devos D.P."/>
            <person name="Kaster A.-K."/>
            <person name="Ovreas L."/>
            <person name="Rohde M."/>
            <person name="Galperin M.Y."/>
            <person name="Jogler C."/>
        </authorList>
    </citation>
    <scope>NUCLEOTIDE SEQUENCE [LARGE SCALE GENOMIC DNA]</scope>
    <source>
        <strain evidence="1 2">DSM 8797</strain>
    </source>
</reference>
<protein>
    <submittedName>
        <fullName evidence="1">Uncharacterized protein</fullName>
    </submittedName>
</protein>
<sequence>MPDHLKRLFDELTAKYKGVKEPYEDGTERQHYYKVELQCDRVDVITCDDGGCEVGRESHR</sequence>
<dbReference type="EMBL" id="CP042910">
    <property type="protein sequence ID" value="QEG19924.1"/>
    <property type="molecule type" value="Genomic_DNA"/>
</dbReference>
<organism evidence="1 2">
    <name type="scientific">Gimesia maris</name>
    <dbReference type="NCBI Taxonomy" id="122"/>
    <lineage>
        <taxon>Bacteria</taxon>
        <taxon>Pseudomonadati</taxon>
        <taxon>Planctomycetota</taxon>
        <taxon>Planctomycetia</taxon>
        <taxon>Planctomycetales</taxon>
        <taxon>Planctomycetaceae</taxon>
        <taxon>Gimesia</taxon>
    </lineage>
</organism>
<evidence type="ECO:0000313" key="1">
    <source>
        <dbReference type="EMBL" id="QEG19924.1"/>
    </source>
</evidence>
<dbReference type="GeneID" id="98650247"/>
<proteinExistence type="predicted"/>
<gene>
    <name evidence="1" type="ORF">GmarT_58330</name>
</gene>
<dbReference type="RefSeq" id="WP_002645352.1">
    <property type="nucleotide sequence ID" value="NZ_CP042910.1"/>
</dbReference>
<evidence type="ECO:0000313" key="2">
    <source>
        <dbReference type="Proteomes" id="UP000322887"/>
    </source>
</evidence>
<dbReference type="Proteomes" id="UP000322887">
    <property type="component" value="Chromosome"/>
</dbReference>